<reference evidence="2 3" key="1">
    <citation type="journal article" date="2013" name="Int. J. Syst. Evol. Microbiol.">
        <title>Roseomonas aerophila sp. nov., isolated from air.</title>
        <authorList>
            <person name="Kim S.J."/>
            <person name="Weon H.Y."/>
            <person name="Ahn J.H."/>
            <person name="Hong S.B."/>
            <person name="Seok S.J."/>
            <person name="Whang K.S."/>
            <person name="Kwon S.W."/>
        </authorList>
    </citation>
    <scope>NUCLEOTIDE SEQUENCE [LARGE SCALE GENOMIC DNA]</scope>
    <source>
        <strain evidence="2 3">NBRC 108923</strain>
    </source>
</reference>
<name>A0ABR7RV05_9PROT</name>
<dbReference type="RefSeq" id="WP_187786937.1">
    <property type="nucleotide sequence ID" value="NZ_JACTVA010000074.1"/>
</dbReference>
<evidence type="ECO:0000313" key="2">
    <source>
        <dbReference type="EMBL" id="MBC9209812.1"/>
    </source>
</evidence>
<organism evidence="2 3">
    <name type="scientific">Teichococcus aerophilus</name>
    <dbReference type="NCBI Taxonomy" id="1224513"/>
    <lineage>
        <taxon>Bacteria</taxon>
        <taxon>Pseudomonadati</taxon>
        <taxon>Pseudomonadota</taxon>
        <taxon>Alphaproteobacteria</taxon>
        <taxon>Acetobacterales</taxon>
        <taxon>Roseomonadaceae</taxon>
        <taxon>Roseomonas</taxon>
    </lineage>
</organism>
<evidence type="ECO:0000259" key="1">
    <source>
        <dbReference type="Pfam" id="PF13403"/>
    </source>
</evidence>
<gene>
    <name evidence="2" type="ORF">IBL26_23445</name>
</gene>
<dbReference type="EMBL" id="JACTVA010000074">
    <property type="protein sequence ID" value="MBC9209812.1"/>
    <property type="molecule type" value="Genomic_DNA"/>
</dbReference>
<dbReference type="Pfam" id="PF13403">
    <property type="entry name" value="Hint_2"/>
    <property type="match status" value="1"/>
</dbReference>
<keyword evidence="3" id="KW-1185">Reference proteome</keyword>
<feature type="domain" description="Hedgehog/Intein (Hint)" evidence="1">
    <location>
        <begin position="99"/>
        <end position="232"/>
    </location>
</feature>
<dbReference type="Gene3D" id="2.170.16.10">
    <property type="entry name" value="Hedgehog/Intein (Hint) domain"/>
    <property type="match status" value="1"/>
</dbReference>
<protein>
    <submittedName>
        <fullName evidence="2">Hint domain-containing protein</fullName>
    </submittedName>
</protein>
<dbReference type="InterPro" id="IPR028992">
    <property type="entry name" value="Hedgehog/Intein_dom"/>
</dbReference>
<dbReference type="Proteomes" id="UP000626026">
    <property type="component" value="Unassembled WGS sequence"/>
</dbReference>
<dbReference type="InterPro" id="IPR036844">
    <property type="entry name" value="Hint_dom_sf"/>
</dbReference>
<comment type="caution">
    <text evidence="2">The sequence shown here is derived from an EMBL/GenBank/DDBJ whole genome shotgun (WGS) entry which is preliminary data.</text>
</comment>
<proteinExistence type="predicted"/>
<evidence type="ECO:0000313" key="3">
    <source>
        <dbReference type="Proteomes" id="UP000626026"/>
    </source>
</evidence>
<sequence length="292" mass="32025">MPTQSFLSVYQLNSQNVVVGSATSINVDSGENTNLTSGDIVTMERSGQNFTFEFQYSSGDGFVATLTAGSFPPGDYWFTNTPQPNGTIPENNGNSYYLCFLEGTLIATPSGQVCVETLRIGDTILTQDGKVVPVRWLGRRAVFSRFAPPVQAYPIRIRQGALSENIPARDLYLSPGHALLVDGVLCQAGALVNGTSITRVSEPDEQFTYWHIETEDHTLIMAEGAPAETFVDNVTRRRFDNFAEYQAVFPEERAIAELDYPRALSARQVPPAIRVRLAERAETLGFTKALAA</sequence>
<accession>A0ABR7RV05</accession>
<dbReference type="SUPFAM" id="SSF51294">
    <property type="entry name" value="Hedgehog/intein (Hint) domain"/>
    <property type="match status" value="1"/>
</dbReference>